<dbReference type="InterPro" id="IPR006170">
    <property type="entry name" value="PBP/GOBP"/>
</dbReference>
<reference evidence="1" key="1">
    <citation type="journal article" date="2018" name="Comp. Biochem. Physiol. Part D Genomics Proteomics">
        <title>Analysis of the grapevine moth Lobesia botrana antennal transcriptome and expression of odorant-binding and chemosensory proteins.</title>
        <authorList>
            <person name="Rojas V."/>
            <person name="Jimenez H."/>
            <person name="Palma-Millanao R."/>
            <person name="Gonzalez-Gonzalez A."/>
            <person name="Machuca J."/>
            <person name="Godoy R."/>
            <person name="Ceballos R."/>
            <person name="Mutis A."/>
            <person name="Venthur H."/>
        </authorList>
    </citation>
    <scope>NUCLEOTIDE SEQUENCE</scope>
</reference>
<dbReference type="Gene3D" id="1.10.238.20">
    <property type="entry name" value="Pheromone/general odorant binding protein domain"/>
    <property type="match status" value="1"/>
</dbReference>
<dbReference type="AlphaFoldDB" id="A0A345BER5"/>
<accession>A0A345BER5</accession>
<dbReference type="CDD" id="cd23992">
    <property type="entry name" value="PBP_GOBP"/>
    <property type="match status" value="1"/>
</dbReference>
<sequence length="98" mass="10394">MLKMPSGGSAKCFAACLFKNIGILDNMGKVTASGARQSAKQVFANDETSLNKVEGLVQECEKVNAENVEDGDKGCDRAALAFSCLTENGPKFGLDLKF</sequence>
<dbReference type="Pfam" id="PF01395">
    <property type="entry name" value="PBP_GOBP"/>
    <property type="match status" value="1"/>
</dbReference>
<organism evidence="1">
    <name type="scientific">Lobesia botrana</name>
    <dbReference type="NCBI Taxonomy" id="209534"/>
    <lineage>
        <taxon>Eukaryota</taxon>
        <taxon>Metazoa</taxon>
        <taxon>Ecdysozoa</taxon>
        <taxon>Arthropoda</taxon>
        <taxon>Hexapoda</taxon>
        <taxon>Insecta</taxon>
        <taxon>Pterygota</taxon>
        <taxon>Neoptera</taxon>
        <taxon>Endopterygota</taxon>
        <taxon>Lepidoptera</taxon>
        <taxon>Glossata</taxon>
        <taxon>Ditrysia</taxon>
        <taxon>Tortricoidea</taxon>
        <taxon>Tortricidae</taxon>
        <taxon>Olethreutinae</taxon>
        <taxon>Olethreutini</taxon>
        <taxon>Lobesia</taxon>
    </lineage>
</organism>
<dbReference type="SUPFAM" id="SSF47565">
    <property type="entry name" value="Insect pheromone/odorant-binding proteins"/>
    <property type="match status" value="1"/>
</dbReference>
<evidence type="ECO:0000313" key="1">
    <source>
        <dbReference type="EMBL" id="AXF48739.1"/>
    </source>
</evidence>
<proteinExistence type="evidence at transcript level"/>
<dbReference type="EMBL" id="MG788221">
    <property type="protein sequence ID" value="AXF48739.1"/>
    <property type="molecule type" value="mRNA"/>
</dbReference>
<dbReference type="GO" id="GO:0005549">
    <property type="term" value="F:odorant binding"/>
    <property type="evidence" value="ECO:0007669"/>
    <property type="project" value="InterPro"/>
</dbReference>
<dbReference type="InterPro" id="IPR036728">
    <property type="entry name" value="PBP_GOBP_sf"/>
</dbReference>
<protein>
    <submittedName>
        <fullName evidence="1">Odorant-binding protein OBP42</fullName>
    </submittedName>
</protein>
<name>A0A345BER5_9NEOP</name>